<protein>
    <submittedName>
        <fullName evidence="3">Plexin-A3-like</fullName>
    </submittedName>
</protein>
<dbReference type="RefSeq" id="XP_040482677.1">
    <property type="nucleotide sequence ID" value="XM_040626743.1"/>
</dbReference>
<proteinExistence type="predicted"/>
<reference evidence="3" key="2">
    <citation type="submission" date="2025-08" db="UniProtKB">
        <authorList>
            <consortium name="RefSeq"/>
        </authorList>
    </citation>
    <scope>IDENTIFICATION</scope>
    <source>
        <tissue evidence="3">Whole blood</tissue>
    </source>
</reference>
<evidence type="ECO:0000313" key="3">
    <source>
        <dbReference type="RefSeq" id="XP_040482677.1"/>
    </source>
</evidence>
<dbReference type="Pfam" id="PF18020">
    <property type="entry name" value="TIG_2"/>
    <property type="match status" value="1"/>
</dbReference>
<dbReference type="Proteomes" id="UP000261680">
    <property type="component" value="Chromosome X"/>
</dbReference>
<dbReference type="AlphaFoldDB" id="A0A8M1FKZ2"/>
<gene>
    <name evidence="3" type="primary">LOC121102008</name>
</gene>
<organism evidence="2 3">
    <name type="scientific">Ursus maritimus</name>
    <name type="common">Polar bear</name>
    <name type="synonym">Thalarctos maritimus</name>
    <dbReference type="NCBI Taxonomy" id="29073"/>
    <lineage>
        <taxon>Eukaryota</taxon>
        <taxon>Metazoa</taxon>
        <taxon>Chordata</taxon>
        <taxon>Craniata</taxon>
        <taxon>Vertebrata</taxon>
        <taxon>Euteleostomi</taxon>
        <taxon>Mammalia</taxon>
        <taxon>Eutheria</taxon>
        <taxon>Laurasiatheria</taxon>
        <taxon>Carnivora</taxon>
        <taxon>Caniformia</taxon>
        <taxon>Ursidae</taxon>
        <taxon>Ursus</taxon>
    </lineage>
</organism>
<name>A0A8M1FKZ2_URSMA</name>
<dbReference type="KEGG" id="umr:121102008"/>
<evidence type="ECO:0000313" key="2">
    <source>
        <dbReference type="Proteomes" id="UP000261680"/>
    </source>
</evidence>
<accession>A0A8M1FKZ2</accession>
<sequence length="89" mass="9381">MQPLTLRAKNLPQPQSGQKNYECVVRVQGRQQRVPAVRFNSSSVQCQNASVRCPRGPGCAGPGVLLLCVQLSGLLLGIPELGVGTPSLG</sequence>
<feature type="domain" description="Plexin TIG" evidence="1">
    <location>
        <begin position="2"/>
        <end position="49"/>
    </location>
</feature>
<evidence type="ECO:0000259" key="1">
    <source>
        <dbReference type="Pfam" id="PF18020"/>
    </source>
</evidence>
<reference evidence="2" key="1">
    <citation type="submission" date="2024-06" db="UniProtKB">
        <authorList>
            <consortium name="RefSeq"/>
        </authorList>
    </citation>
    <scope>NUCLEOTIDE SEQUENCE [LARGE SCALE GENOMIC DNA]</scope>
</reference>
<dbReference type="InterPro" id="IPR041362">
    <property type="entry name" value="TIG2_plexin"/>
</dbReference>
<dbReference type="GeneID" id="121102008"/>
<keyword evidence="2" id="KW-1185">Reference proteome</keyword>